<keyword evidence="1 5" id="KW-0328">Glycosyltransferase</keyword>
<dbReference type="PANTHER" id="PTHR43363">
    <property type="entry name" value="HYPOXANTHINE PHOSPHORIBOSYLTRANSFERASE"/>
    <property type="match status" value="1"/>
</dbReference>
<dbReference type="Pfam" id="PF00156">
    <property type="entry name" value="Pribosyltran"/>
    <property type="match status" value="1"/>
</dbReference>
<dbReference type="InterPro" id="IPR029057">
    <property type="entry name" value="PRTase-like"/>
</dbReference>
<dbReference type="GO" id="GO:0016757">
    <property type="term" value="F:glycosyltransferase activity"/>
    <property type="evidence" value="ECO:0007669"/>
    <property type="project" value="UniProtKB-KW"/>
</dbReference>
<name>A0A7C4JJN0_9CREN</name>
<protein>
    <submittedName>
        <fullName evidence="5">Phosphoribosyltransferase</fullName>
    </submittedName>
</protein>
<dbReference type="PANTHER" id="PTHR43363:SF1">
    <property type="entry name" value="HYPOXANTHINE-GUANINE PHOSPHORIBOSYLTRANSFERASE"/>
    <property type="match status" value="1"/>
</dbReference>
<dbReference type="EMBL" id="DTBD01000039">
    <property type="protein sequence ID" value="HGQ64534.1"/>
    <property type="molecule type" value="Genomic_DNA"/>
</dbReference>
<keyword evidence="2 5" id="KW-0808">Transferase</keyword>
<evidence type="ECO:0000313" key="4">
    <source>
        <dbReference type="EMBL" id="HGQ35366.1"/>
    </source>
</evidence>
<evidence type="ECO:0000259" key="3">
    <source>
        <dbReference type="Pfam" id="PF00156"/>
    </source>
</evidence>
<evidence type="ECO:0000256" key="1">
    <source>
        <dbReference type="ARBA" id="ARBA00022676"/>
    </source>
</evidence>
<feature type="domain" description="Phosphoribosyltransferase" evidence="3">
    <location>
        <begin position="9"/>
        <end position="149"/>
    </location>
</feature>
<dbReference type="SUPFAM" id="SSF53271">
    <property type="entry name" value="PRTase-like"/>
    <property type="match status" value="1"/>
</dbReference>
<dbReference type="Gene3D" id="3.40.50.2020">
    <property type="match status" value="1"/>
</dbReference>
<dbReference type="InterPro" id="IPR000836">
    <property type="entry name" value="PRTase_dom"/>
</dbReference>
<reference evidence="5" key="1">
    <citation type="journal article" date="2020" name="mSystems">
        <title>Genome- and Community-Level Interaction Insights into Carbon Utilization and Element Cycling Functions of Hydrothermarchaeota in Hydrothermal Sediment.</title>
        <authorList>
            <person name="Zhou Z."/>
            <person name="Liu Y."/>
            <person name="Xu W."/>
            <person name="Pan J."/>
            <person name="Luo Z.H."/>
            <person name="Li M."/>
        </authorList>
    </citation>
    <scope>NUCLEOTIDE SEQUENCE [LARGE SCALE GENOMIC DNA]</scope>
    <source>
        <strain evidence="5">SpSt-637</strain>
        <strain evidence="4">SpSt-667</strain>
    </source>
</reference>
<organism evidence="5">
    <name type="scientific">Ignisphaera aggregans</name>
    <dbReference type="NCBI Taxonomy" id="334771"/>
    <lineage>
        <taxon>Archaea</taxon>
        <taxon>Thermoproteota</taxon>
        <taxon>Thermoprotei</taxon>
        <taxon>Desulfurococcales</taxon>
        <taxon>Desulfurococcaceae</taxon>
        <taxon>Ignisphaera</taxon>
    </lineage>
</organism>
<sequence length="206" mass="23249">MVEVLYVSWRDVIDLCYKLAKGIAESSFEPDVIVAVLRGGVVPALLLSDILGVEEFYAIRVKHWGIAEEVYITPVVEQLPQGKLQGSRVLIVDEVADTGKTLIKAIEEVKKLGAVDVKTAVLHLKSSSSLVPDYYAAKLEKWVWIFYPWSLAETLFALAYKELGTAAGIDDVLKEIEELVKNLEIEHYRRDIIEAALRFYIRKKNQ</sequence>
<evidence type="ECO:0000256" key="2">
    <source>
        <dbReference type="ARBA" id="ARBA00022679"/>
    </source>
</evidence>
<dbReference type="CDD" id="cd06223">
    <property type="entry name" value="PRTases_typeI"/>
    <property type="match status" value="1"/>
</dbReference>
<evidence type="ECO:0000313" key="5">
    <source>
        <dbReference type="EMBL" id="HGQ64534.1"/>
    </source>
</evidence>
<proteinExistence type="predicted"/>
<comment type="caution">
    <text evidence="5">The sequence shown here is derived from an EMBL/GenBank/DDBJ whole genome shotgun (WGS) entry which is preliminary data.</text>
</comment>
<accession>A0A7C4JJN0</accession>
<dbReference type="AlphaFoldDB" id="A0A7C4JJN0"/>
<dbReference type="EMBL" id="DTCK01000010">
    <property type="protein sequence ID" value="HGQ35366.1"/>
    <property type="molecule type" value="Genomic_DNA"/>
</dbReference>
<gene>
    <name evidence="5" type="ORF">ENU08_04745</name>
    <name evidence="4" type="ORF">ENU41_01635</name>
</gene>